<dbReference type="AlphaFoldDB" id="A0A7H8QE22"/>
<evidence type="ECO:0000256" key="1">
    <source>
        <dbReference type="SAM" id="Phobius"/>
    </source>
</evidence>
<sequence length="86" mass="10048">MKLFFKFSLWLPFFSFMLILFELFVQPAKPLVWMGLDPVFGFIRSLLPHIMDTLPFLLLLHFLLALLYGFALDALIKKINEAQGNE</sequence>
<gene>
    <name evidence="2" type="ORF">HF394_17685</name>
</gene>
<accession>A0A7H8QE22</accession>
<evidence type="ECO:0000313" key="3">
    <source>
        <dbReference type="Proteomes" id="UP000509222"/>
    </source>
</evidence>
<organism evidence="2 3">
    <name type="scientific">Planococcus glaciei</name>
    <dbReference type="NCBI Taxonomy" id="459472"/>
    <lineage>
        <taxon>Bacteria</taxon>
        <taxon>Bacillati</taxon>
        <taxon>Bacillota</taxon>
        <taxon>Bacilli</taxon>
        <taxon>Bacillales</taxon>
        <taxon>Caryophanaceae</taxon>
        <taxon>Planococcus</taxon>
    </lineage>
</organism>
<reference evidence="2 3" key="1">
    <citation type="submission" date="2020-04" db="EMBL/GenBank/DDBJ databases">
        <authorList>
            <person name="Pajer P."/>
            <person name="Broz P."/>
        </authorList>
    </citation>
    <scope>NUCLEOTIDE SEQUENCE [LARGE SCALE GENOMIC DNA]</scope>
    <source>
        <strain evidence="3">NRL-ATB46093</strain>
    </source>
</reference>
<keyword evidence="3" id="KW-1185">Reference proteome</keyword>
<keyword evidence="1" id="KW-0812">Transmembrane</keyword>
<protein>
    <submittedName>
        <fullName evidence="2">Uncharacterized protein</fullName>
    </submittedName>
</protein>
<name>A0A7H8QE22_9BACL</name>
<keyword evidence="1" id="KW-1133">Transmembrane helix</keyword>
<feature type="transmembrane region" description="Helical" evidence="1">
    <location>
        <begin position="54"/>
        <end position="76"/>
    </location>
</feature>
<proteinExistence type="predicted"/>
<reference evidence="3" key="2">
    <citation type="submission" date="2020-06" db="EMBL/GenBank/DDBJ databases">
        <title>Isolation of Planomicrobium glaciei.</title>
        <authorList>
            <person name="Malisova L."/>
            <person name="Safrankova R."/>
            <person name="Jakubu V."/>
            <person name="Spanelova P."/>
        </authorList>
    </citation>
    <scope>NUCLEOTIDE SEQUENCE [LARGE SCALE GENOMIC DNA]</scope>
    <source>
        <strain evidence="3">NRL-ATB46093</strain>
    </source>
</reference>
<dbReference type="Proteomes" id="UP000509222">
    <property type="component" value="Chromosome"/>
</dbReference>
<dbReference type="RefSeq" id="WP_176294994.1">
    <property type="nucleotide sequence ID" value="NZ_CP051177.1"/>
</dbReference>
<keyword evidence="1" id="KW-0472">Membrane</keyword>
<feature type="transmembrane region" description="Helical" evidence="1">
    <location>
        <begin position="7"/>
        <end position="25"/>
    </location>
</feature>
<dbReference type="EMBL" id="CP051177">
    <property type="protein sequence ID" value="QKX52258.1"/>
    <property type="molecule type" value="Genomic_DNA"/>
</dbReference>
<evidence type="ECO:0000313" key="2">
    <source>
        <dbReference type="EMBL" id="QKX52258.1"/>
    </source>
</evidence>